<evidence type="ECO:0000259" key="5">
    <source>
        <dbReference type="Pfam" id="PF04824"/>
    </source>
</evidence>
<feature type="region of interest" description="Disordered" evidence="4">
    <location>
        <begin position="398"/>
        <end position="440"/>
    </location>
</feature>
<dbReference type="Pfam" id="PF04825">
    <property type="entry name" value="Rad21_Rec8_N"/>
    <property type="match status" value="1"/>
</dbReference>
<keyword evidence="8" id="KW-1185">Reference proteome</keyword>
<feature type="domain" description="Rad21/Rec8-like protein N-terminal" evidence="6">
    <location>
        <begin position="1"/>
        <end position="103"/>
    </location>
</feature>
<proteinExistence type="inferred from homology"/>
<organism evidence="7 8">
    <name type="scientific">Vanrija pseudolonga</name>
    <dbReference type="NCBI Taxonomy" id="143232"/>
    <lineage>
        <taxon>Eukaryota</taxon>
        <taxon>Fungi</taxon>
        <taxon>Dikarya</taxon>
        <taxon>Basidiomycota</taxon>
        <taxon>Agaricomycotina</taxon>
        <taxon>Tremellomycetes</taxon>
        <taxon>Trichosporonales</taxon>
        <taxon>Trichosporonaceae</taxon>
        <taxon>Vanrija</taxon>
    </lineage>
</organism>
<sequence>MLITDLILEKRGPLYKVWKSAHQEKKLSKQEALGVDVGESVDVIITQDVEHLRVSGQLMLGVVRIYGRKAQYLMDDCKETRERISMAFRPGMVDLPADQIRANKNAITFTELAPNVDGMDVLDWSFHATGADLSVPRLAPLTQTNLRREYGAFNFGRPAASSIYGDSSSRQGSHDDSSHLDSQDFAGVDLGLGLDDWDMSMEIGRDAHRERSKSTQAMLRTPSDVGQGNDLPDLNNDFGNDFEPMDLDLGLDDLPDLDDTRARRASSTLSTPPPESPSHLNQTLNVSPRTAKRIADAQKSKDKTKRVRIVRADEELELADDEFAAPNDDSDILGEEQFIPADSNAVRLRDIIDDPTSFFLPTSRVGAESVFFAGPPGLAPELAELFTFNVNVLRRNREEEHEVDHANKRPRIEGPEEEVDDEVGRRREQSHLPSEAGFDAGIDTFGGDDLAFDFDGPLVTPPPVEKRPRAPSIAPSRAESIAREVQFGEQGDYALGIFDTRIRNSQGELESQTQSLASELGTPVKGGAASSIVELQGGGFSATTGMAMGLLRRELDAIEAADKAVSYDKVAAGASKRAASAFFFELLVLGTRDCVRLEQKKAFGPIEVRAKDRLWEGAEPVATA</sequence>
<feature type="compositionally biased region" description="Acidic residues" evidence="4">
    <location>
        <begin position="243"/>
        <end position="257"/>
    </location>
</feature>
<name>A0AAF0Y9G7_9TREE</name>
<dbReference type="InterPro" id="IPR006909">
    <property type="entry name" value="Rad21/Rec8_C_eu"/>
</dbReference>
<dbReference type="PANTHER" id="PTHR12585:SF69">
    <property type="entry name" value="FI11703P"/>
    <property type="match status" value="1"/>
</dbReference>
<dbReference type="SUPFAM" id="SSF46785">
    <property type="entry name" value="Winged helix' DNA-binding domain"/>
    <property type="match status" value="1"/>
</dbReference>
<gene>
    <name evidence="7" type="primary">RAD21L1</name>
    <name evidence="7" type="ORF">LOC62_02G002954</name>
</gene>
<dbReference type="InterPro" id="IPR023093">
    <property type="entry name" value="ScpA-like_C"/>
</dbReference>
<dbReference type="GO" id="GO:0005634">
    <property type="term" value="C:nucleus"/>
    <property type="evidence" value="ECO:0007669"/>
    <property type="project" value="UniProtKB-SubCell"/>
</dbReference>
<dbReference type="Gene3D" id="1.10.10.580">
    <property type="entry name" value="Structural maintenance of chromosome 1. Chain E"/>
    <property type="match status" value="1"/>
</dbReference>
<reference evidence="7" key="1">
    <citation type="submission" date="2023-10" db="EMBL/GenBank/DDBJ databases">
        <authorList>
            <person name="Noh H."/>
        </authorList>
    </citation>
    <scope>NUCLEOTIDE SEQUENCE</scope>
    <source>
        <strain evidence="7">DUCC4014</strain>
    </source>
</reference>
<accession>A0AAF0Y9G7</accession>
<evidence type="ECO:0000313" key="8">
    <source>
        <dbReference type="Proteomes" id="UP000827549"/>
    </source>
</evidence>
<evidence type="ECO:0000313" key="7">
    <source>
        <dbReference type="EMBL" id="WOO79433.1"/>
    </source>
</evidence>
<dbReference type="InterPro" id="IPR006910">
    <property type="entry name" value="Rad21_Rec8_N"/>
</dbReference>
<evidence type="ECO:0000256" key="1">
    <source>
        <dbReference type="ARBA" id="ARBA00004123"/>
    </source>
</evidence>
<dbReference type="InterPro" id="IPR036390">
    <property type="entry name" value="WH_DNA-bd_sf"/>
</dbReference>
<dbReference type="GeneID" id="87806201"/>
<dbReference type="Pfam" id="PF04824">
    <property type="entry name" value="Rad21_Rec8"/>
    <property type="match status" value="1"/>
</dbReference>
<dbReference type="GO" id="GO:0003682">
    <property type="term" value="F:chromatin binding"/>
    <property type="evidence" value="ECO:0007669"/>
    <property type="project" value="TreeGrafter"/>
</dbReference>
<protein>
    <submittedName>
        <fullName evidence="7">Double-strand-break repair protein rad21-like protein 1</fullName>
    </submittedName>
</protein>
<dbReference type="Proteomes" id="UP000827549">
    <property type="component" value="Chromosome 2"/>
</dbReference>
<dbReference type="PANTHER" id="PTHR12585">
    <property type="entry name" value="SCC1 / RAD21 FAMILY MEMBER"/>
    <property type="match status" value="1"/>
</dbReference>
<feature type="compositionally biased region" description="Basic and acidic residues" evidence="4">
    <location>
        <begin position="398"/>
        <end position="414"/>
    </location>
</feature>
<evidence type="ECO:0000259" key="6">
    <source>
        <dbReference type="Pfam" id="PF04825"/>
    </source>
</evidence>
<feature type="compositionally biased region" description="Polar residues" evidence="4">
    <location>
        <begin position="279"/>
        <end position="288"/>
    </location>
</feature>
<evidence type="ECO:0000256" key="3">
    <source>
        <dbReference type="ARBA" id="ARBA00023242"/>
    </source>
</evidence>
<dbReference type="InterPro" id="IPR039781">
    <property type="entry name" value="Rad21/Rec8-like"/>
</dbReference>
<dbReference type="EMBL" id="CP086715">
    <property type="protein sequence ID" value="WOO79433.1"/>
    <property type="molecule type" value="Genomic_DNA"/>
</dbReference>
<comment type="subcellular location">
    <subcellularLocation>
        <location evidence="1">Nucleus</location>
    </subcellularLocation>
</comment>
<feature type="region of interest" description="Disordered" evidence="4">
    <location>
        <begin position="208"/>
        <end position="288"/>
    </location>
</feature>
<dbReference type="GO" id="GO:0030892">
    <property type="term" value="C:mitotic cohesin complex"/>
    <property type="evidence" value="ECO:0007669"/>
    <property type="project" value="TreeGrafter"/>
</dbReference>
<dbReference type="GO" id="GO:1990414">
    <property type="term" value="P:replication-born double-strand break repair via sister chromatid exchange"/>
    <property type="evidence" value="ECO:0007669"/>
    <property type="project" value="TreeGrafter"/>
</dbReference>
<dbReference type="GO" id="GO:0007064">
    <property type="term" value="P:mitotic sister chromatid cohesion"/>
    <property type="evidence" value="ECO:0007669"/>
    <property type="project" value="TreeGrafter"/>
</dbReference>
<evidence type="ECO:0000256" key="2">
    <source>
        <dbReference type="ARBA" id="ARBA00009870"/>
    </source>
</evidence>
<evidence type="ECO:0000256" key="4">
    <source>
        <dbReference type="SAM" id="MobiDB-lite"/>
    </source>
</evidence>
<keyword evidence="3" id="KW-0539">Nucleus</keyword>
<dbReference type="RefSeq" id="XP_062625465.1">
    <property type="nucleotide sequence ID" value="XM_062769481.1"/>
</dbReference>
<feature type="domain" description="Rad21/Rec8-like protein C-terminal eukaryotic" evidence="5">
    <location>
        <begin position="563"/>
        <end position="613"/>
    </location>
</feature>
<dbReference type="AlphaFoldDB" id="A0AAF0Y9G7"/>
<comment type="similarity">
    <text evidence="2">Belongs to the rad21 family.</text>
</comment>